<name>A0AAX4HKQ0_9BACT</name>
<proteinExistence type="predicted"/>
<accession>A0AAX4HKQ0</accession>
<keyword evidence="1" id="KW-0732">Signal</keyword>
<evidence type="ECO:0000313" key="3">
    <source>
        <dbReference type="Proteomes" id="UP001324634"/>
    </source>
</evidence>
<gene>
    <name evidence="2" type="ORF">SOO65_13745</name>
</gene>
<protein>
    <recommendedName>
        <fullName evidence="4">Outer membrane beta-barrel domain-containing protein</fullName>
    </recommendedName>
</protein>
<dbReference type="AlphaFoldDB" id="A0AAX4HKQ0"/>
<evidence type="ECO:0000313" key="2">
    <source>
        <dbReference type="EMBL" id="WPU63752.1"/>
    </source>
</evidence>
<feature type="chain" id="PRO_5043960139" description="Outer membrane beta-barrel domain-containing protein" evidence="1">
    <location>
        <begin position="18"/>
        <end position="261"/>
    </location>
</feature>
<evidence type="ECO:0000256" key="1">
    <source>
        <dbReference type="SAM" id="SignalP"/>
    </source>
</evidence>
<reference evidence="2 3" key="1">
    <citation type="submission" date="2023-11" db="EMBL/GenBank/DDBJ databases">
        <title>Peredibacter starrii A3.12.</title>
        <authorList>
            <person name="Mitchell R.J."/>
        </authorList>
    </citation>
    <scope>NUCLEOTIDE SEQUENCE [LARGE SCALE GENOMIC DNA]</scope>
    <source>
        <strain evidence="2 3">A3.12</strain>
    </source>
</reference>
<organism evidence="2 3">
    <name type="scientific">Peredibacter starrii</name>
    <dbReference type="NCBI Taxonomy" id="28202"/>
    <lineage>
        <taxon>Bacteria</taxon>
        <taxon>Pseudomonadati</taxon>
        <taxon>Bdellovibrionota</taxon>
        <taxon>Bacteriovoracia</taxon>
        <taxon>Bacteriovoracales</taxon>
        <taxon>Bacteriovoracaceae</taxon>
        <taxon>Peredibacter</taxon>
    </lineage>
</organism>
<sequence length="261" mass="29648">MKIILILAVMFSIQAHSQVLAPREPYTTESFFVPSTESQTLAGSPIEDTALEAQEMEEPIADPKNLEPKEKRTTATNRRDSFGTVMLGYQVLNTWVPAKKTLSYTQNFTEHWGLELEYASSKFSMDIAGIDLGRVEEDRYSLLGKYFVGNSFYFNFGAYVSKLEIFVGDKFADTFGNRINQSFIMDIYGASFGVGNRWIFDNGISLGVDWLRFNMPLATSTKQRVLKRLDAENSDDIKRVEKIFKNFPAFTFVGLNIGYTF</sequence>
<dbReference type="RefSeq" id="WP_321391069.1">
    <property type="nucleotide sequence ID" value="NZ_CP139487.1"/>
</dbReference>
<dbReference type="KEGG" id="psti:SOO65_13745"/>
<dbReference type="InterPro" id="IPR011250">
    <property type="entry name" value="OMP/PagP_B-barrel"/>
</dbReference>
<feature type="signal peptide" evidence="1">
    <location>
        <begin position="1"/>
        <end position="17"/>
    </location>
</feature>
<dbReference type="Proteomes" id="UP001324634">
    <property type="component" value="Chromosome"/>
</dbReference>
<keyword evidence="3" id="KW-1185">Reference proteome</keyword>
<evidence type="ECO:0008006" key="4">
    <source>
        <dbReference type="Google" id="ProtNLM"/>
    </source>
</evidence>
<dbReference type="SUPFAM" id="SSF56925">
    <property type="entry name" value="OMPA-like"/>
    <property type="match status" value="1"/>
</dbReference>
<dbReference type="EMBL" id="CP139487">
    <property type="protein sequence ID" value="WPU63752.1"/>
    <property type="molecule type" value="Genomic_DNA"/>
</dbReference>